<dbReference type="Proteomes" id="UP001204615">
    <property type="component" value="Unassembled WGS sequence"/>
</dbReference>
<reference evidence="2 3" key="1">
    <citation type="submission" date="2022-06" db="EMBL/GenBank/DDBJ databases">
        <title>Dyella sp. Sa strain:Sa Genome sequencing.</title>
        <authorList>
            <person name="Park S."/>
        </authorList>
    </citation>
    <scope>NUCLEOTIDE SEQUENCE [LARGE SCALE GENOMIC DNA]</scope>
    <source>
        <strain evidence="2 3">Sa</strain>
    </source>
</reference>
<dbReference type="InterPro" id="IPR029058">
    <property type="entry name" value="AB_hydrolase_fold"/>
</dbReference>
<name>A0ABT1FF01_9GAMM</name>
<dbReference type="EMBL" id="JAMZEK010000002">
    <property type="protein sequence ID" value="MCP1374673.1"/>
    <property type="molecule type" value="Genomic_DNA"/>
</dbReference>
<keyword evidence="2" id="KW-0378">Hydrolase</keyword>
<dbReference type="Pfam" id="PF12146">
    <property type="entry name" value="Hydrolase_4"/>
    <property type="match status" value="1"/>
</dbReference>
<keyword evidence="3" id="KW-1185">Reference proteome</keyword>
<dbReference type="PANTHER" id="PTHR43798">
    <property type="entry name" value="MONOACYLGLYCEROL LIPASE"/>
    <property type="match status" value="1"/>
</dbReference>
<dbReference type="InterPro" id="IPR022742">
    <property type="entry name" value="Hydrolase_4"/>
</dbReference>
<proteinExistence type="predicted"/>
<evidence type="ECO:0000259" key="1">
    <source>
        <dbReference type="Pfam" id="PF12146"/>
    </source>
</evidence>
<evidence type="ECO:0000313" key="2">
    <source>
        <dbReference type="EMBL" id="MCP1374673.1"/>
    </source>
</evidence>
<dbReference type="GO" id="GO:0016787">
    <property type="term" value="F:hydrolase activity"/>
    <property type="evidence" value="ECO:0007669"/>
    <property type="project" value="UniProtKB-KW"/>
</dbReference>
<dbReference type="SUPFAM" id="SSF53474">
    <property type="entry name" value="alpha/beta-Hydrolases"/>
    <property type="match status" value="1"/>
</dbReference>
<dbReference type="InterPro" id="IPR050266">
    <property type="entry name" value="AB_hydrolase_sf"/>
</dbReference>
<dbReference type="Gene3D" id="3.40.50.1820">
    <property type="entry name" value="alpha/beta hydrolase"/>
    <property type="match status" value="1"/>
</dbReference>
<comment type="caution">
    <text evidence="2">The sequence shown here is derived from an EMBL/GenBank/DDBJ whole genome shotgun (WGS) entry which is preliminary data.</text>
</comment>
<protein>
    <submittedName>
        <fullName evidence="2">Alpha/beta fold hydrolase</fullName>
    </submittedName>
</protein>
<evidence type="ECO:0000313" key="3">
    <source>
        <dbReference type="Proteomes" id="UP001204615"/>
    </source>
</evidence>
<sequence length="305" mass="33564">MAPHQVPLSHRLKLATLRASFVLGGRLAPRRTADRAARLFATPFSSSRARARAAAPDPQMRRETLTVGRHAIATYMWGDPASQPYVLMVHGWSSFGLRYQPWVAHLRALGYAVVSFDQPGHGLSEGRYCTLPEFADTVRAVGRHYGEAALAVGHSLGGAALVLAQDEHWRAQRIVLVAPAVDVDAAASRYFRFVRLGEHLRRPFYDWLVARTGVPVEQLQMHRRVVALGQPGLIVHDLDDRDVPWGEGECYARHWRGARLLTTEGLGHHRILDAPQTIAAALAFARGKAVGERVVATPNLPLGLA</sequence>
<dbReference type="PANTHER" id="PTHR43798:SF33">
    <property type="entry name" value="HYDROLASE, PUTATIVE (AFU_ORTHOLOGUE AFUA_2G14860)-RELATED"/>
    <property type="match status" value="1"/>
</dbReference>
<feature type="domain" description="Serine aminopeptidase S33" evidence="1">
    <location>
        <begin position="84"/>
        <end position="209"/>
    </location>
</feature>
<organism evidence="2 3">
    <name type="scientific">Dyella lutea</name>
    <dbReference type="NCBI Taxonomy" id="2950441"/>
    <lineage>
        <taxon>Bacteria</taxon>
        <taxon>Pseudomonadati</taxon>
        <taxon>Pseudomonadota</taxon>
        <taxon>Gammaproteobacteria</taxon>
        <taxon>Lysobacterales</taxon>
        <taxon>Rhodanobacteraceae</taxon>
        <taxon>Dyella</taxon>
    </lineage>
</organism>
<accession>A0ABT1FF01</accession>
<gene>
    <name evidence="2" type="ORF">NC595_11415</name>
</gene>
<dbReference type="RefSeq" id="WP_253566522.1">
    <property type="nucleotide sequence ID" value="NZ_JAMZEK010000002.1"/>
</dbReference>